<dbReference type="Gene3D" id="3.30.420.10">
    <property type="entry name" value="Ribonuclease H-like superfamily/Ribonuclease H"/>
    <property type="match status" value="1"/>
</dbReference>
<dbReference type="InterPro" id="IPR053151">
    <property type="entry name" value="RNase_H-like"/>
</dbReference>
<dbReference type="AlphaFoldDB" id="A0A834WJC1"/>
<dbReference type="OrthoDB" id="1834236at2759"/>
<dbReference type="InterPro" id="IPR036397">
    <property type="entry name" value="RNaseH_sf"/>
</dbReference>
<comment type="caution">
    <text evidence="3">The sequence shown here is derived from an EMBL/GenBank/DDBJ whole genome shotgun (WGS) entry which is preliminary data.</text>
</comment>
<dbReference type="GO" id="GO:0003676">
    <property type="term" value="F:nucleic acid binding"/>
    <property type="evidence" value="ECO:0007669"/>
    <property type="project" value="InterPro"/>
</dbReference>
<dbReference type="InterPro" id="IPR044730">
    <property type="entry name" value="RNase_H-like_dom_plant"/>
</dbReference>
<evidence type="ECO:0000313" key="3">
    <source>
        <dbReference type="EMBL" id="KAF7825260.1"/>
    </source>
</evidence>
<feature type="region of interest" description="Disordered" evidence="1">
    <location>
        <begin position="36"/>
        <end position="58"/>
    </location>
</feature>
<evidence type="ECO:0000256" key="1">
    <source>
        <dbReference type="SAM" id="MobiDB-lite"/>
    </source>
</evidence>
<feature type="compositionally biased region" description="Gly residues" evidence="1">
    <location>
        <begin position="350"/>
        <end position="362"/>
    </location>
</feature>
<feature type="region of interest" description="Disordered" evidence="1">
    <location>
        <begin position="345"/>
        <end position="390"/>
    </location>
</feature>
<evidence type="ECO:0000259" key="2">
    <source>
        <dbReference type="PROSITE" id="PS50879"/>
    </source>
</evidence>
<sequence length="415" mass="45544">MQSVDIILTNFVPGYLVANSSKHCISSPHSGILKTTTQTSDGACETSRTKSDPEIGTTDPNLKTLAASLISANLFFLSKQVGQLMELNNKKLEQIKQLFNKFLQAESPSNKKRTSAGGNNLNTDVWIKWILPNNSIIEINVDGSRWDHSGGIACGGVFRDQHGRWMGGFAKKLGSGNSLLAEVWGIKLGLDMAWNWNLRNIELEADSLMALKLIKEGVINTHTLSPLILEIRSMLTRHWQVKLSHTFKEGNRLADAIANFAHSLSFDICILEHPPDFCKQVLADDARGNVSAIWRYFSEKTHFAAPFLDNWKSMGSKQPNYPQIVKKIMEIPLPVSEALSLGTESSSGAGVKGGGLNAGGFSGEAADEKPTVKESRRKRSRGGRPWGLRRRSSLLGGEWMGAEVVVVEGRSRSMG</sequence>
<dbReference type="EMBL" id="JAAIUW010000006">
    <property type="protein sequence ID" value="KAF7825260.1"/>
    <property type="molecule type" value="Genomic_DNA"/>
</dbReference>
<dbReference type="Proteomes" id="UP000634136">
    <property type="component" value="Unassembled WGS sequence"/>
</dbReference>
<dbReference type="InterPro" id="IPR002156">
    <property type="entry name" value="RNaseH_domain"/>
</dbReference>
<evidence type="ECO:0000313" key="4">
    <source>
        <dbReference type="Proteomes" id="UP000634136"/>
    </source>
</evidence>
<name>A0A834WJC1_9FABA</name>
<dbReference type="SUPFAM" id="SSF53098">
    <property type="entry name" value="Ribonuclease H-like"/>
    <property type="match status" value="1"/>
</dbReference>
<dbReference type="PROSITE" id="PS50879">
    <property type="entry name" value="RNASE_H_1"/>
    <property type="match status" value="1"/>
</dbReference>
<accession>A0A834WJC1</accession>
<gene>
    <name evidence="3" type="ORF">G2W53_016424</name>
</gene>
<dbReference type="CDD" id="cd06222">
    <property type="entry name" value="RNase_H_like"/>
    <property type="match status" value="1"/>
</dbReference>
<reference evidence="3" key="1">
    <citation type="submission" date="2020-09" db="EMBL/GenBank/DDBJ databases">
        <title>Genome-Enabled Discovery of Anthraquinone Biosynthesis in Senna tora.</title>
        <authorList>
            <person name="Kang S.-H."/>
            <person name="Pandey R.P."/>
            <person name="Lee C.-M."/>
            <person name="Sim J.-S."/>
            <person name="Jeong J.-T."/>
            <person name="Choi B.-S."/>
            <person name="Jung M."/>
            <person name="Ginzburg D."/>
            <person name="Zhao K."/>
            <person name="Won S.Y."/>
            <person name="Oh T.-J."/>
            <person name="Yu Y."/>
            <person name="Kim N.-H."/>
            <person name="Lee O.R."/>
            <person name="Lee T.-H."/>
            <person name="Bashyal P."/>
            <person name="Kim T.-S."/>
            <person name="Lee W.-H."/>
            <person name="Kawkins C."/>
            <person name="Kim C.-K."/>
            <person name="Kim J.S."/>
            <person name="Ahn B.O."/>
            <person name="Rhee S.Y."/>
            <person name="Sohng J.K."/>
        </authorList>
    </citation>
    <scope>NUCLEOTIDE SEQUENCE</scope>
    <source>
        <tissue evidence="3">Leaf</tissue>
    </source>
</reference>
<dbReference type="InterPro" id="IPR012337">
    <property type="entry name" value="RNaseH-like_sf"/>
</dbReference>
<protein>
    <submittedName>
        <fullName evidence="3">Ribonuclease H</fullName>
    </submittedName>
</protein>
<dbReference type="PANTHER" id="PTHR47723:SF19">
    <property type="entry name" value="POLYNUCLEOTIDYL TRANSFERASE, RIBONUCLEASE H-LIKE SUPERFAMILY PROTEIN"/>
    <property type="match status" value="1"/>
</dbReference>
<dbReference type="PANTHER" id="PTHR47723">
    <property type="entry name" value="OS05G0353850 PROTEIN"/>
    <property type="match status" value="1"/>
</dbReference>
<feature type="domain" description="RNase H type-1" evidence="2">
    <location>
        <begin position="133"/>
        <end position="263"/>
    </location>
</feature>
<organism evidence="3 4">
    <name type="scientific">Senna tora</name>
    <dbReference type="NCBI Taxonomy" id="362788"/>
    <lineage>
        <taxon>Eukaryota</taxon>
        <taxon>Viridiplantae</taxon>
        <taxon>Streptophyta</taxon>
        <taxon>Embryophyta</taxon>
        <taxon>Tracheophyta</taxon>
        <taxon>Spermatophyta</taxon>
        <taxon>Magnoliopsida</taxon>
        <taxon>eudicotyledons</taxon>
        <taxon>Gunneridae</taxon>
        <taxon>Pentapetalae</taxon>
        <taxon>rosids</taxon>
        <taxon>fabids</taxon>
        <taxon>Fabales</taxon>
        <taxon>Fabaceae</taxon>
        <taxon>Caesalpinioideae</taxon>
        <taxon>Cassia clade</taxon>
        <taxon>Senna</taxon>
    </lineage>
</organism>
<keyword evidence="4" id="KW-1185">Reference proteome</keyword>
<dbReference type="GO" id="GO:0004523">
    <property type="term" value="F:RNA-DNA hybrid ribonuclease activity"/>
    <property type="evidence" value="ECO:0007669"/>
    <property type="project" value="InterPro"/>
</dbReference>
<proteinExistence type="predicted"/>
<dbReference type="Pfam" id="PF13456">
    <property type="entry name" value="RVT_3"/>
    <property type="match status" value="1"/>
</dbReference>
<feature type="compositionally biased region" description="Basic residues" evidence="1">
    <location>
        <begin position="375"/>
        <end position="390"/>
    </location>
</feature>